<dbReference type="STRING" id="1612149.SAMN05216324_102337"/>
<dbReference type="RefSeq" id="WP_072407524.1">
    <property type="nucleotide sequence ID" value="NZ_FPKW01000002.1"/>
</dbReference>
<feature type="region of interest" description="Disordered" evidence="10">
    <location>
        <begin position="47"/>
        <end position="69"/>
    </location>
</feature>
<dbReference type="InterPro" id="IPR006312">
    <property type="entry name" value="TatA/E"/>
</dbReference>
<dbReference type="PANTHER" id="PTHR42982">
    <property type="entry name" value="SEC-INDEPENDENT PROTEIN TRANSLOCASE PROTEIN TATA"/>
    <property type="match status" value="1"/>
</dbReference>
<protein>
    <recommendedName>
        <fullName evidence="9">Sec-independent protein translocase protein TatA</fullName>
    </recommendedName>
</protein>
<keyword evidence="3 9" id="KW-1003">Cell membrane</keyword>
<evidence type="ECO:0000256" key="3">
    <source>
        <dbReference type="ARBA" id="ARBA00022475"/>
    </source>
</evidence>
<comment type="function">
    <text evidence="9">Part of the twin-arginine translocation (Tat) system that transports large folded proteins containing a characteristic twin-arginine motif in their signal peptide across membranes. TatA could form the protein-conducting channel of the Tat system.</text>
</comment>
<proteinExistence type="inferred from homology"/>
<dbReference type="GO" id="GO:0033281">
    <property type="term" value="C:TAT protein transport complex"/>
    <property type="evidence" value="ECO:0007669"/>
    <property type="project" value="UniProtKB-UniRule"/>
</dbReference>
<feature type="compositionally biased region" description="Basic and acidic residues" evidence="10">
    <location>
        <begin position="47"/>
        <end position="61"/>
    </location>
</feature>
<comment type="subcellular location">
    <subcellularLocation>
        <location evidence="1 9">Cell membrane</location>
        <topology evidence="1 9">Single-pass membrane protein</topology>
    </subcellularLocation>
</comment>
<keyword evidence="7 9" id="KW-0811">Translocation</keyword>
<dbReference type="OrthoDB" id="9812812at2"/>
<gene>
    <name evidence="9" type="primary">tatA</name>
    <name evidence="11" type="ORF">SAMN05216324_102337</name>
</gene>
<keyword evidence="4 9" id="KW-0812">Transmembrane</keyword>
<evidence type="ECO:0000313" key="11">
    <source>
        <dbReference type="EMBL" id="SFZ91394.1"/>
    </source>
</evidence>
<comment type="subunit">
    <text evidence="9">Forms a complex with TatC.</text>
</comment>
<evidence type="ECO:0000256" key="10">
    <source>
        <dbReference type="SAM" id="MobiDB-lite"/>
    </source>
</evidence>
<keyword evidence="6 9" id="KW-1133">Transmembrane helix</keyword>
<dbReference type="NCBIfam" id="TIGR01411">
    <property type="entry name" value="tatAE"/>
    <property type="match status" value="1"/>
</dbReference>
<name>A0A1K2IGJ6_9FLAO</name>
<dbReference type="AlphaFoldDB" id="A0A1K2IGJ6"/>
<reference evidence="12" key="1">
    <citation type="submission" date="2016-10" db="EMBL/GenBank/DDBJ databases">
        <authorList>
            <person name="Varghese N."/>
            <person name="Submissions S."/>
        </authorList>
    </citation>
    <scope>NUCLEOTIDE SEQUENCE [LARGE SCALE GENOMIC DNA]</scope>
    <source>
        <strain evidence="12">SUR2</strain>
    </source>
</reference>
<evidence type="ECO:0000256" key="5">
    <source>
        <dbReference type="ARBA" id="ARBA00022927"/>
    </source>
</evidence>
<dbReference type="HAMAP" id="MF_00236">
    <property type="entry name" value="TatA_E"/>
    <property type="match status" value="1"/>
</dbReference>
<accession>A0A1K2IGJ6</accession>
<evidence type="ECO:0000256" key="4">
    <source>
        <dbReference type="ARBA" id="ARBA00022692"/>
    </source>
</evidence>
<keyword evidence="12" id="KW-1185">Reference proteome</keyword>
<evidence type="ECO:0000256" key="6">
    <source>
        <dbReference type="ARBA" id="ARBA00022989"/>
    </source>
</evidence>
<evidence type="ECO:0000256" key="9">
    <source>
        <dbReference type="HAMAP-Rule" id="MF_00236"/>
    </source>
</evidence>
<dbReference type="InterPro" id="IPR003369">
    <property type="entry name" value="TatA/B/E"/>
</dbReference>
<evidence type="ECO:0000256" key="2">
    <source>
        <dbReference type="ARBA" id="ARBA00022448"/>
    </source>
</evidence>
<dbReference type="Proteomes" id="UP000182034">
    <property type="component" value="Unassembled WGS sequence"/>
</dbReference>
<dbReference type="PANTHER" id="PTHR42982:SF1">
    <property type="entry name" value="SEC-INDEPENDENT PROTEIN TRANSLOCASE PROTEIN TATA"/>
    <property type="match status" value="1"/>
</dbReference>
<evidence type="ECO:0000256" key="7">
    <source>
        <dbReference type="ARBA" id="ARBA00023010"/>
    </source>
</evidence>
<keyword evidence="2 9" id="KW-0813">Transport</keyword>
<evidence type="ECO:0000256" key="8">
    <source>
        <dbReference type="ARBA" id="ARBA00023136"/>
    </source>
</evidence>
<comment type="similarity">
    <text evidence="9">Belongs to the TatA/E family.</text>
</comment>
<evidence type="ECO:0000313" key="12">
    <source>
        <dbReference type="Proteomes" id="UP000182034"/>
    </source>
</evidence>
<dbReference type="GO" id="GO:0043953">
    <property type="term" value="P:protein transport by the Tat complex"/>
    <property type="evidence" value="ECO:0007669"/>
    <property type="project" value="UniProtKB-UniRule"/>
</dbReference>
<dbReference type="Gene3D" id="1.20.5.3310">
    <property type="match status" value="1"/>
</dbReference>
<dbReference type="Pfam" id="PF02416">
    <property type="entry name" value="TatA_B_E"/>
    <property type="match status" value="1"/>
</dbReference>
<dbReference type="GO" id="GO:0008320">
    <property type="term" value="F:protein transmembrane transporter activity"/>
    <property type="evidence" value="ECO:0007669"/>
    <property type="project" value="UniProtKB-UniRule"/>
</dbReference>
<keyword evidence="5 9" id="KW-0653">Protein transport</keyword>
<organism evidence="11 12">
    <name type="scientific">Chryseobacterium limigenitum</name>
    <dbReference type="NCBI Taxonomy" id="1612149"/>
    <lineage>
        <taxon>Bacteria</taxon>
        <taxon>Pseudomonadati</taxon>
        <taxon>Bacteroidota</taxon>
        <taxon>Flavobacteriia</taxon>
        <taxon>Flavobacteriales</taxon>
        <taxon>Weeksellaceae</taxon>
        <taxon>Chryseobacterium group</taxon>
        <taxon>Chryseobacterium</taxon>
    </lineage>
</organism>
<sequence>MQTLTILALSWQHILIVAVLLVLLFGGKKIPELMRGVGSGIKEFKDAVKEEDKPGPEKKSSTDNNPASN</sequence>
<feature type="transmembrane region" description="Helical" evidence="9">
    <location>
        <begin position="6"/>
        <end position="25"/>
    </location>
</feature>
<evidence type="ECO:0000256" key="1">
    <source>
        <dbReference type="ARBA" id="ARBA00004162"/>
    </source>
</evidence>
<keyword evidence="8 9" id="KW-0472">Membrane</keyword>
<dbReference type="EMBL" id="FPKW01000002">
    <property type="protein sequence ID" value="SFZ91394.1"/>
    <property type="molecule type" value="Genomic_DNA"/>
</dbReference>